<evidence type="ECO:0000313" key="2">
    <source>
        <dbReference type="EMBL" id="MCU4741522.1"/>
    </source>
</evidence>
<comment type="caution">
    <text evidence="2">The sequence shown here is derived from an EMBL/GenBank/DDBJ whole genome shotgun (WGS) entry which is preliminary data.</text>
</comment>
<dbReference type="Pfam" id="PF00582">
    <property type="entry name" value="Usp"/>
    <property type="match status" value="1"/>
</dbReference>
<gene>
    <name evidence="3" type="ORF">OB955_10980</name>
    <name evidence="2" type="ORF">OB960_08915</name>
</gene>
<dbReference type="InterPro" id="IPR006016">
    <property type="entry name" value="UspA"/>
</dbReference>
<evidence type="ECO:0000313" key="5">
    <source>
        <dbReference type="Proteomes" id="UP001321018"/>
    </source>
</evidence>
<dbReference type="AlphaFoldDB" id="A0AAP2YXT6"/>
<evidence type="ECO:0000259" key="1">
    <source>
        <dbReference type="Pfam" id="PF00582"/>
    </source>
</evidence>
<dbReference type="InterPro" id="IPR014729">
    <property type="entry name" value="Rossmann-like_a/b/a_fold"/>
</dbReference>
<reference evidence="2 4" key="1">
    <citation type="submission" date="2022-09" db="EMBL/GenBank/DDBJ databases">
        <title>Enrichment on poylsaccharides allowed isolation of novel metabolic and taxonomic groups of Haloarchaea.</title>
        <authorList>
            <person name="Sorokin D.Y."/>
            <person name="Elcheninov A.G."/>
            <person name="Khizhniak T.V."/>
            <person name="Kolganova T.V."/>
            <person name="Kublanov I.V."/>
        </authorList>
    </citation>
    <scope>NUCLEOTIDE SEQUENCE</scope>
    <source>
        <strain evidence="3 4">AArc-m2/3/4</strain>
        <strain evidence="2">AArc-xg1-1</strain>
    </source>
</reference>
<feature type="domain" description="UspA" evidence="1">
    <location>
        <begin position="9"/>
        <end position="136"/>
    </location>
</feature>
<dbReference type="EMBL" id="JAOPKA010000004">
    <property type="protein sequence ID" value="MCU4741522.1"/>
    <property type="molecule type" value="Genomic_DNA"/>
</dbReference>
<keyword evidence="4" id="KW-1185">Reference proteome</keyword>
<dbReference type="SUPFAM" id="SSF52402">
    <property type="entry name" value="Adenine nucleotide alpha hydrolases-like"/>
    <property type="match status" value="1"/>
</dbReference>
<dbReference type="RefSeq" id="WP_338003359.1">
    <property type="nucleotide sequence ID" value="NZ_JAOPKA010000004.1"/>
</dbReference>
<sequence length="147" mass="15385">MTLTFDGTVVVPAADPNDGERTARALAPRLAPGGRAVVVYVVEKAGGAPDKTSVEQSEEYAADVFEAARGPLEVSDGTVETEILYGTDIVETIFDAAGELNADGVVFVPRESNRLAELLTGDVALKLVKEASVPVVSLPEVEIEDAD</sequence>
<protein>
    <submittedName>
        <fullName evidence="2">Universal stress protein</fullName>
    </submittedName>
</protein>
<evidence type="ECO:0000313" key="3">
    <source>
        <dbReference type="EMBL" id="MCU4973265.1"/>
    </source>
</evidence>
<dbReference type="Proteomes" id="UP001320972">
    <property type="component" value="Unassembled WGS sequence"/>
</dbReference>
<organism evidence="2 5">
    <name type="scientific">Natronoglomus mannanivorans</name>
    <dbReference type="NCBI Taxonomy" id="2979990"/>
    <lineage>
        <taxon>Archaea</taxon>
        <taxon>Methanobacteriati</taxon>
        <taxon>Methanobacteriota</taxon>
        <taxon>Stenosarchaea group</taxon>
        <taxon>Halobacteria</taxon>
        <taxon>Halobacteriales</taxon>
        <taxon>Natrialbaceae</taxon>
        <taxon>Natronoglomus</taxon>
    </lineage>
</organism>
<dbReference type="Gene3D" id="3.40.50.620">
    <property type="entry name" value="HUPs"/>
    <property type="match status" value="1"/>
</dbReference>
<evidence type="ECO:0000313" key="4">
    <source>
        <dbReference type="Proteomes" id="UP001320972"/>
    </source>
</evidence>
<name>A0AAP2YXT6_9EURY</name>
<dbReference type="EMBL" id="JAOPKB010000005">
    <property type="protein sequence ID" value="MCU4973265.1"/>
    <property type="molecule type" value="Genomic_DNA"/>
</dbReference>
<proteinExistence type="predicted"/>
<accession>A0AAP2YXT6</accession>
<dbReference type="Proteomes" id="UP001321018">
    <property type="component" value="Unassembled WGS sequence"/>
</dbReference>